<evidence type="ECO:0000259" key="36">
    <source>
        <dbReference type="PROSITE" id="PS50271"/>
    </source>
</evidence>
<evidence type="ECO:0000256" key="23">
    <source>
        <dbReference type="ARBA" id="ARBA00023015"/>
    </source>
</evidence>
<evidence type="ECO:0000256" key="28">
    <source>
        <dbReference type="ARBA" id="ARBA00023273"/>
    </source>
</evidence>
<keyword evidence="23" id="KW-0805">Transcription regulation</keyword>
<dbReference type="InterPro" id="IPR023696">
    <property type="entry name" value="Ureohydrolase_dom_sf"/>
</dbReference>
<dbReference type="InterPro" id="IPR001607">
    <property type="entry name" value="Znf_UBP"/>
</dbReference>
<evidence type="ECO:0000256" key="34">
    <source>
        <dbReference type="PROSITE-ProRule" id="PRU00502"/>
    </source>
</evidence>
<gene>
    <name evidence="38" type="primary">LOC115629953</name>
</gene>
<dbReference type="GeneID" id="115629953"/>
<evidence type="ECO:0000256" key="11">
    <source>
        <dbReference type="ARBA" id="ARBA00022490"/>
    </source>
</evidence>
<feature type="region of interest" description="Disordered" evidence="35">
    <location>
        <begin position="39"/>
        <end position="61"/>
    </location>
</feature>
<feature type="region of interest" description="Disordered" evidence="35">
    <location>
        <begin position="928"/>
        <end position="954"/>
    </location>
</feature>
<keyword evidence="14" id="KW-0808">Transferase</keyword>
<evidence type="ECO:0000256" key="22">
    <source>
        <dbReference type="ARBA" id="ARBA00022853"/>
    </source>
</evidence>
<dbReference type="SUPFAM" id="SSF57850">
    <property type="entry name" value="RING/U-box"/>
    <property type="match status" value="1"/>
</dbReference>
<dbReference type="GO" id="GO:0008270">
    <property type="term" value="F:zinc ion binding"/>
    <property type="evidence" value="ECO:0007669"/>
    <property type="project" value="UniProtKB-KW"/>
</dbReference>
<keyword evidence="20" id="KW-0862">Zinc</keyword>
<keyword evidence="10" id="KW-0488">Methylation</keyword>
<evidence type="ECO:0000256" key="1">
    <source>
        <dbReference type="ARBA" id="ARBA00001947"/>
    </source>
</evidence>
<dbReference type="GO" id="GO:0032886">
    <property type="term" value="P:regulation of microtubule-based process"/>
    <property type="evidence" value="ECO:0007669"/>
    <property type="project" value="UniProtKB-ARBA"/>
</dbReference>
<accession>A0A6J2U228</accession>
<evidence type="ECO:0000256" key="9">
    <source>
        <dbReference type="ARBA" id="ARBA00007738"/>
    </source>
</evidence>
<evidence type="ECO:0000256" key="4">
    <source>
        <dbReference type="ARBA" id="ARBA00004279"/>
    </source>
</evidence>
<dbReference type="SUPFAM" id="SSF52768">
    <property type="entry name" value="Arginase/deacetylase"/>
    <property type="match status" value="2"/>
</dbReference>
<dbReference type="SMART" id="SM00290">
    <property type="entry name" value="ZnF_UBP"/>
    <property type="match status" value="1"/>
</dbReference>
<evidence type="ECO:0000256" key="13">
    <source>
        <dbReference type="ARBA" id="ARBA00022553"/>
    </source>
</evidence>
<comment type="pathway">
    <text evidence="8">Protein modification; protein ubiquitination.</text>
</comment>
<keyword evidence="12" id="KW-0678">Repressor</keyword>
<keyword evidence="37" id="KW-1185">Reference proteome</keyword>
<dbReference type="PANTHER" id="PTHR10625">
    <property type="entry name" value="HISTONE DEACETYLASE HDAC1-RELATED"/>
    <property type="match status" value="1"/>
</dbReference>
<organism evidence="37 38">
    <name type="scientific">Drosophila lebanonensis</name>
    <name type="common">Fruit fly</name>
    <name type="synonym">Scaptodrosophila lebanonensis</name>
    <dbReference type="NCBI Taxonomy" id="7225"/>
    <lineage>
        <taxon>Eukaryota</taxon>
        <taxon>Metazoa</taxon>
        <taxon>Ecdysozoa</taxon>
        <taxon>Arthropoda</taxon>
        <taxon>Hexapoda</taxon>
        <taxon>Insecta</taxon>
        <taxon>Pterygota</taxon>
        <taxon>Neoptera</taxon>
        <taxon>Endopterygota</taxon>
        <taxon>Diptera</taxon>
        <taxon>Brachycera</taxon>
        <taxon>Muscomorpha</taxon>
        <taxon>Ephydroidea</taxon>
        <taxon>Drosophilidae</taxon>
        <taxon>Scaptodrosophila</taxon>
    </lineage>
</organism>
<evidence type="ECO:0000256" key="20">
    <source>
        <dbReference type="ARBA" id="ARBA00022833"/>
    </source>
</evidence>
<feature type="compositionally biased region" description="Basic and acidic residues" evidence="35">
    <location>
        <begin position="1092"/>
        <end position="1101"/>
    </location>
</feature>
<dbReference type="GO" id="GO:0043204">
    <property type="term" value="C:perikaryon"/>
    <property type="evidence" value="ECO:0007669"/>
    <property type="project" value="UniProtKB-SubCell"/>
</dbReference>
<dbReference type="FunFam" id="3.30.40.10:FF:000342">
    <property type="entry name" value="Histone deacetylase 6"/>
    <property type="match status" value="1"/>
</dbReference>
<keyword evidence="21" id="KW-0832">Ubl conjugation</keyword>
<dbReference type="Proteomes" id="UP000504634">
    <property type="component" value="Unplaced"/>
</dbReference>
<comment type="cofactor">
    <cofactor evidence="1">
        <name>Zn(2+)</name>
        <dbReference type="ChEBI" id="CHEBI:29105"/>
    </cofactor>
</comment>
<evidence type="ECO:0000256" key="6">
    <source>
        <dbReference type="ARBA" id="ARBA00004484"/>
    </source>
</evidence>
<dbReference type="PROSITE" id="PS50271">
    <property type="entry name" value="ZF_UBP"/>
    <property type="match status" value="1"/>
</dbReference>
<dbReference type="Pfam" id="PF00850">
    <property type="entry name" value="Hist_deacetyl"/>
    <property type="match status" value="2"/>
</dbReference>
<name>A0A6J2U228_DROLE</name>
<evidence type="ECO:0000313" key="37">
    <source>
        <dbReference type="Proteomes" id="UP000504634"/>
    </source>
</evidence>
<comment type="catalytic activity">
    <reaction evidence="30">
        <text>N(6)-acetyl-L-lysyl-[protein] + H2O = L-lysyl-[protein] + acetate</text>
        <dbReference type="Rhea" id="RHEA:58108"/>
        <dbReference type="Rhea" id="RHEA-COMP:9752"/>
        <dbReference type="Rhea" id="RHEA-COMP:10731"/>
        <dbReference type="ChEBI" id="CHEBI:15377"/>
        <dbReference type="ChEBI" id="CHEBI:29969"/>
        <dbReference type="ChEBI" id="CHEBI:30089"/>
        <dbReference type="ChEBI" id="CHEBI:61930"/>
    </reaction>
    <physiologicalReaction direction="left-to-right" evidence="30">
        <dbReference type="Rhea" id="RHEA:58109"/>
    </physiologicalReaction>
</comment>
<keyword evidence="11" id="KW-0963">Cytoplasm</keyword>
<sequence>MSSPIVTRRGAQNAKIQTRAMVKSKSVATSGVVSIMGATSATGSSAGSGSHGSTGNESRKPSAALLEAKRRARLLKHQNNCSNMNADTVTDIFSNAVKAKGMQRKPTGLIYDETMSQHCCLWDPKHPECPERFTRVMERCRELKLVDRCLLLPARPALKSEILKLHSASHYERLEQTSGVRDDELMEDLSSHFDSIYIHPSTFELSLLASGSTIELVDLILQGRLQNGMAVIRPPGHHAMKSEFNGYCFFNNVALAAQHALDDHKLQRVMIIDYDVHHGQGTQRFFYNDPRVLYFSIHRYEHGSFWPNLQESDYFAIGAGSGTGYNFNVPLNATGMGNGDYLAIFQQILLPVALEYQPELIIVSAGYDAALGCPEGEMEVTPACYPHLLNPLLSLAESRVAVILEGGYCLESLAEGAALTLRALLGDPCPPLVEHVELPCPEACEAILNCIFTHRPYWRCLQLQQQYTVEELNNVQPLPGAAPLHRVQRTWLGAPPPPDRYPTRDTAPCIPPEVTARKLERLRLLQAETRLSTPPVRVCYAYDEQMLEHCNLHDTDHPEQPQRIRQIYQMHDEYQLLARMERVGTRVATTDEVCLAHTRSHLNFVRRLLGREREELQEVGANFNSVYFHPRTFDCATLAVGSVLQVVDSVMQAKARSGVCIVRPPGHHAESDQPHGFCIFNNVAIAAQYAIRDYGLQRVLIVDWDVHHGNGTQHIFESNPKVLYMSIHRYEHGSFFPKGPDGNYDVVGKQAGRGFNVNIPWNKKGMGDLEYALAFQQLIMPIAYEFDPQLVLVSAGFDAAIGDPLGGCKVTPEGYGLFTHWLSALAGGRIIVCLEGGYNVNSISYAMTMCTKTLLGDPIPTPQFNAAAPRPPTVAYLSCLETLQSCLQTQRQFWKSLAFCSKLPQFVSENNNEDFLTATLQQLNISNDDAQGAAGGPGGDRAGSGVERPSGSKPKVKVKTLTEFMAEHKEALEQEEMFAIYPLKTCPHLSQLRPEEAPQSIDTSAVCTECASTEENWMCLSCFAIGCGHYVNEHMEQHFHRVHHPLVLSFRDLSVWCYDCASYVDNPRLYIYQNLAHINKFQEPMPWTHSCAQRDDSRYDSDANSDGDDDGGGTSGGGGEGGDPNAVATSSNSIFIQLERNN</sequence>
<evidence type="ECO:0000256" key="33">
    <source>
        <dbReference type="ARBA" id="ARBA00082852"/>
    </source>
</evidence>
<dbReference type="GO" id="GO:0003779">
    <property type="term" value="F:actin binding"/>
    <property type="evidence" value="ECO:0007669"/>
    <property type="project" value="UniProtKB-KW"/>
</dbReference>
<keyword evidence="15" id="KW-0479">Metal-binding</keyword>
<dbReference type="GO" id="GO:0006950">
    <property type="term" value="P:response to stress"/>
    <property type="evidence" value="ECO:0007669"/>
    <property type="project" value="UniProtKB-ARBA"/>
</dbReference>
<dbReference type="CTD" id="10013"/>
<dbReference type="GO" id="GO:0141221">
    <property type="term" value="F:histone deacetylase activity, hydrolytic mechanism"/>
    <property type="evidence" value="ECO:0007669"/>
    <property type="project" value="UniProtKB-EC"/>
</dbReference>
<evidence type="ECO:0000256" key="16">
    <source>
        <dbReference type="ARBA" id="ARBA00022737"/>
    </source>
</evidence>
<comment type="catalytic activity">
    <reaction evidence="31">
        <text>N(6)-acetyl-L-lysyl-[alpha-tubulin] + H2O = L-lysyl-[alpha-tubulin] + acetate</text>
        <dbReference type="Rhea" id="RHEA:21548"/>
        <dbReference type="Rhea" id="RHEA-COMP:11278"/>
        <dbReference type="Rhea" id="RHEA-COMP:11279"/>
        <dbReference type="ChEBI" id="CHEBI:15377"/>
        <dbReference type="ChEBI" id="CHEBI:29969"/>
        <dbReference type="ChEBI" id="CHEBI:30089"/>
        <dbReference type="ChEBI" id="CHEBI:61930"/>
    </reaction>
    <physiologicalReaction direction="left-to-right" evidence="31">
        <dbReference type="Rhea" id="RHEA:21549"/>
    </physiologicalReaction>
</comment>
<keyword evidence="26" id="KW-0206">Cytoskeleton</keyword>
<dbReference type="GO" id="GO:0005813">
    <property type="term" value="C:centrosome"/>
    <property type="evidence" value="ECO:0007669"/>
    <property type="project" value="UniProtKB-SubCell"/>
</dbReference>
<comment type="catalytic activity">
    <reaction evidence="29">
        <text>N(6)-acetyl-L-lysyl-[histone] + H2O = L-lysyl-[histone] + acetate</text>
        <dbReference type="Rhea" id="RHEA:58196"/>
        <dbReference type="Rhea" id="RHEA-COMP:9845"/>
        <dbReference type="Rhea" id="RHEA-COMP:11338"/>
        <dbReference type="ChEBI" id="CHEBI:15377"/>
        <dbReference type="ChEBI" id="CHEBI:29969"/>
        <dbReference type="ChEBI" id="CHEBI:30089"/>
        <dbReference type="ChEBI" id="CHEBI:61930"/>
        <dbReference type="EC" id="3.5.1.98"/>
    </reaction>
</comment>
<dbReference type="GO" id="GO:0051129">
    <property type="term" value="P:negative regulation of cellular component organization"/>
    <property type="evidence" value="ECO:0007669"/>
    <property type="project" value="UniProtKB-ARBA"/>
</dbReference>
<proteinExistence type="inferred from homology"/>
<dbReference type="Pfam" id="PF02148">
    <property type="entry name" value="zf-UBP"/>
    <property type="match status" value="1"/>
</dbReference>
<evidence type="ECO:0000256" key="29">
    <source>
        <dbReference type="ARBA" id="ARBA00048287"/>
    </source>
</evidence>
<evidence type="ECO:0000256" key="21">
    <source>
        <dbReference type="ARBA" id="ARBA00022843"/>
    </source>
</evidence>
<keyword evidence="19" id="KW-0378">Hydrolase</keyword>
<dbReference type="AlphaFoldDB" id="A0A6J2U228"/>
<dbReference type="InterPro" id="IPR037138">
    <property type="entry name" value="His_deacetylse_dom_sf"/>
</dbReference>
<dbReference type="InterPro" id="IPR013083">
    <property type="entry name" value="Znf_RING/FYVE/PHD"/>
</dbReference>
<keyword evidence="13" id="KW-0597">Phosphoprotein</keyword>
<dbReference type="PANTHER" id="PTHR10625:SF38">
    <property type="entry name" value="HISTONE DEACETYLASE 6, ISOFORM G"/>
    <property type="match status" value="1"/>
</dbReference>
<keyword evidence="17 34" id="KW-0863">Zinc-finger</keyword>
<feature type="compositionally biased region" description="Gly residues" evidence="35">
    <location>
        <begin position="1112"/>
        <end position="1122"/>
    </location>
</feature>
<evidence type="ECO:0000256" key="15">
    <source>
        <dbReference type="ARBA" id="ARBA00022723"/>
    </source>
</evidence>
<protein>
    <recommendedName>
        <fullName evidence="32">Protein deacetylase HDAC6</fullName>
    </recommendedName>
    <alternativeName>
        <fullName evidence="33">Tubulin-lysine deacetylase HDAC6</fullName>
    </alternativeName>
</protein>
<evidence type="ECO:0000256" key="14">
    <source>
        <dbReference type="ARBA" id="ARBA00022679"/>
    </source>
</evidence>
<dbReference type="GO" id="GO:0030425">
    <property type="term" value="C:dendrite"/>
    <property type="evidence" value="ECO:0007669"/>
    <property type="project" value="UniProtKB-SubCell"/>
</dbReference>
<feature type="region of interest" description="Disordered" evidence="35">
    <location>
        <begin position="1092"/>
        <end position="1132"/>
    </location>
</feature>
<evidence type="ECO:0000256" key="10">
    <source>
        <dbReference type="ARBA" id="ARBA00022481"/>
    </source>
</evidence>
<feature type="domain" description="UBP-type" evidence="36">
    <location>
        <begin position="984"/>
        <end position="1083"/>
    </location>
</feature>
<evidence type="ECO:0000256" key="2">
    <source>
        <dbReference type="ARBA" id="ARBA00004120"/>
    </source>
</evidence>
<dbReference type="GO" id="GO:0040029">
    <property type="term" value="P:epigenetic regulation of gene expression"/>
    <property type="evidence" value="ECO:0007669"/>
    <property type="project" value="TreeGrafter"/>
</dbReference>
<feature type="compositionally biased region" description="Gly residues" evidence="35">
    <location>
        <begin position="933"/>
        <end position="942"/>
    </location>
</feature>
<evidence type="ECO:0000256" key="30">
    <source>
        <dbReference type="ARBA" id="ARBA00049136"/>
    </source>
</evidence>
<dbReference type="Gene3D" id="3.30.40.10">
    <property type="entry name" value="Zinc/RING finger domain, C3HC4 (zinc finger)"/>
    <property type="match status" value="1"/>
</dbReference>
<keyword evidence="25" id="KW-0009">Actin-binding</keyword>
<dbReference type="OrthoDB" id="424012at2759"/>
<evidence type="ECO:0000256" key="24">
    <source>
        <dbReference type="ARBA" id="ARBA00023163"/>
    </source>
</evidence>
<evidence type="ECO:0000256" key="27">
    <source>
        <dbReference type="ARBA" id="ARBA00023242"/>
    </source>
</evidence>
<feature type="compositionally biased region" description="Low complexity" evidence="35">
    <location>
        <begin position="39"/>
        <end position="55"/>
    </location>
</feature>
<evidence type="ECO:0000256" key="18">
    <source>
        <dbReference type="ARBA" id="ARBA00022786"/>
    </source>
</evidence>
<keyword evidence="16" id="KW-0677">Repeat</keyword>
<dbReference type="GO" id="GO:0030424">
    <property type="term" value="C:axon"/>
    <property type="evidence" value="ECO:0007669"/>
    <property type="project" value="UniProtKB-SubCell"/>
</dbReference>
<comment type="subcellular location">
    <subcellularLocation>
        <location evidence="7">Cell projection</location>
        <location evidence="7">Axon</location>
    </subcellularLocation>
    <subcellularLocation>
        <location evidence="4">Cell projection</location>
        <location evidence="4">Dendrite</location>
    </subcellularLocation>
    <subcellularLocation>
        <location evidence="2">Cytoplasm</location>
        <location evidence="2">Cytoskeleton</location>
        <location evidence="2">Cilium basal body</location>
    </subcellularLocation>
    <subcellularLocation>
        <location evidence="5">Cytoplasm</location>
        <location evidence="5">Cytoskeleton</location>
        <location evidence="5">Microtubule organizing center</location>
        <location evidence="5">Centrosome</location>
    </subcellularLocation>
    <subcellularLocation>
        <location evidence="3">Nucleus</location>
    </subcellularLocation>
    <subcellularLocation>
        <location evidence="6">Perikaryon</location>
    </subcellularLocation>
</comment>
<dbReference type="GO" id="GO:0016740">
    <property type="term" value="F:transferase activity"/>
    <property type="evidence" value="ECO:0007669"/>
    <property type="project" value="UniProtKB-KW"/>
</dbReference>
<evidence type="ECO:0000256" key="26">
    <source>
        <dbReference type="ARBA" id="ARBA00023212"/>
    </source>
</evidence>
<evidence type="ECO:0000313" key="38">
    <source>
        <dbReference type="RefSeq" id="XP_030382424.1"/>
    </source>
</evidence>
<evidence type="ECO:0000256" key="31">
    <source>
        <dbReference type="ARBA" id="ARBA00050910"/>
    </source>
</evidence>
<evidence type="ECO:0000256" key="32">
    <source>
        <dbReference type="ARBA" id="ARBA00068733"/>
    </source>
</evidence>
<evidence type="ECO:0000256" key="3">
    <source>
        <dbReference type="ARBA" id="ARBA00004123"/>
    </source>
</evidence>
<dbReference type="Gene3D" id="3.40.800.20">
    <property type="entry name" value="Histone deacetylase domain"/>
    <property type="match status" value="2"/>
</dbReference>
<dbReference type="GO" id="GO:0051646">
    <property type="term" value="P:mitochondrion localization"/>
    <property type="evidence" value="ECO:0007669"/>
    <property type="project" value="UniProtKB-ARBA"/>
</dbReference>
<keyword evidence="24" id="KW-0804">Transcription</keyword>
<keyword evidence="22" id="KW-0156">Chromatin regulator</keyword>
<evidence type="ECO:0000256" key="19">
    <source>
        <dbReference type="ARBA" id="ARBA00022801"/>
    </source>
</evidence>
<evidence type="ECO:0000256" key="5">
    <source>
        <dbReference type="ARBA" id="ARBA00004300"/>
    </source>
</evidence>
<comment type="similarity">
    <text evidence="9">Belongs to the histone deacetylase family. HD type 2 subfamily.</text>
</comment>
<dbReference type="GO" id="GO:0000118">
    <property type="term" value="C:histone deacetylase complex"/>
    <property type="evidence" value="ECO:0007669"/>
    <property type="project" value="TreeGrafter"/>
</dbReference>
<evidence type="ECO:0000256" key="8">
    <source>
        <dbReference type="ARBA" id="ARBA00004906"/>
    </source>
</evidence>
<dbReference type="InterPro" id="IPR000286">
    <property type="entry name" value="HDACs"/>
</dbReference>
<evidence type="ECO:0000256" key="12">
    <source>
        <dbReference type="ARBA" id="ARBA00022491"/>
    </source>
</evidence>
<reference evidence="38" key="1">
    <citation type="submission" date="2025-08" db="UniProtKB">
        <authorList>
            <consortium name="RefSeq"/>
        </authorList>
    </citation>
    <scope>IDENTIFICATION</scope>
    <source>
        <strain evidence="38">11010-0011.00</strain>
        <tissue evidence="38">Whole body</tissue>
    </source>
</reference>
<keyword evidence="28" id="KW-0966">Cell projection</keyword>
<dbReference type="InterPro" id="IPR023801">
    <property type="entry name" value="His_deacetylse_dom"/>
</dbReference>
<evidence type="ECO:0000256" key="35">
    <source>
        <dbReference type="SAM" id="MobiDB-lite"/>
    </source>
</evidence>
<keyword evidence="27" id="KW-0539">Nucleus</keyword>
<evidence type="ECO:0000256" key="7">
    <source>
        <dbReference type="ARBA" id="ARBA00004489"/>
    </source>
</evidence>
<dbReference type="RefSeq" id="XP_030382424.1">
    <property type="nucleotide sequence ID" value="XM_030526564.1"/>
</dbReference>
<dbReference type="FunFam" id="3.40.800.20:FF:000005">
    <property type="entry name" value="histone deacetylase 6"/>
    <property type="match status" value="2"/>
</dbReference>
<evidence type="ECO:0000256" key="17">
    <source>
        <dbReference type="ARBA" id="ARBA00022771"/>
    </source>
</evidence>
<evidence type="ECO:0000256" key="25">
    <source>
        <dbReference type="ARBA" id="ARBA00023203"/>
    </source>
</evidence>
<dbReference type="PRINTS" id="PR01270">
    <property type="entry name" value="HDASUPER"/>
</dbReference>
<keyword evidence="18" id="KW-0833">Ubl conjugation pathway</keyword>
<dbReference type="CDD" id="cd10002">
    <property type="entry name" value="HDAC10_HDAC6-dom1"/>
    <property type="match status" value="1"/>
</dbReference>